<dbReference type="PANTHER" id="PTHR43575">
    <property type="entry name" value="PROTEIN ABCI7, CHLOROPLASTIC"/>
    <property type="match status" value="1"/>
</dbReference>
<evidence type="ECO:0000256" key="1">
    <source>
        <dbReference type="ARBA" id="ARBA00043967"/>
    </source>
</evidence>
<reference evidence="4" key="1">
    <citation type="submission" date="2020-01" db="EMBL/GenBank/DDBJ databases">
        <authorList>
            <person name="Meier V. D."/>
            <person name="Meier V D."/>
        </authorList>
    </citation>
    <scope>NUCLEOTIDE SEQUENCE</scope>
    <source>
        <strain evidence="4">HLG_WM_MAG_03</strain>
    </source>
</reference>
<comment type="similarity">
    <text evidence="1">Belongs to the iron-sulfur cluster assembly SufBD family.</text>
</comment>
<dbReference type="Pfam" id="PF19295">
    <property type="entry name" value="SufBD_N"/>
    <property type="match status" value="1"/>
</dbReference>
<dbReference type="InterPro" id="IPR045595">
    <property type="entry name" value="SufBD_N"/>
</dbReference>
<gene>
    <name evidence="4" type="ORF">HELGO_WM47183</name>
</gene>
<accession>A0A6S6TCK5</accession>
<dbReference type="InterPro" id="IPR055346">
    <property type="entry name" value="Fe-S_cluster_assembly_SufBD"/>
</dbReference>
<evidence type="ECO:0000259" key="2">
    <source>
        <dbReference type="Pfam" id="PF01458"/>
    </source>
</evidence>
<dbReference type="EMBL" id="CACVAR010000259">
    <property type="protein sequence ID" value="CAA6815966.1"/>
    <property type="molecule type" value="Genomic_DNA"/>
</dbReference>
<protein>
    <submittedName>
        <fullName evidence="4">Iron-sulfur cluster assembly protein SufD</fullName>
    </submittedName>
</protein>
<feature type="domain" description="SUF system FeS cluster assembly SufBD N-terminal" evidence="3">
    <location>
        <begin position="17"/>
        <end position="57"/>
    </location>
</feature>
<name>A0A6S6TCK5_9BACT</name>
<dbReference type="AlphaFoldDB" id="A0A6S6TCK5"/>
<organism evidence="4">
    <name type="scientific">uncultured Sulfurovum sp</name>
    <dbReference type="NCBI Taxonomy" id="269237"/>
    <lineage>
        <taxon>Bacteria</taxon>
        <taxon>Pseudomonadati</taxon>
        <taxon>Campylobacterota</taxon>
        <taxon>Epsilonproteobacteria</taxon>
        <taxon>Campylobacterales</taxon>
        <taxon>Sulfurovaceae</taxon>
        <taxon>Sulfurovum</taxon>
        <taxon>environmental samples</taxon>
    </lineage>
</organism>
<dbReference type="InterPro" id="IPR037284">
    <property type="entry name" value="SUF_FeS_clus_asmbl_SufBD_sf"/>
</dbReference>
<evidence type="ECO:0000313" key="4">
    <source>
        <dbReference type="EMBL" id="CAA6815966.1"/>
    </source>
</evidence>
<dbReference type="PANTHER" id="PTHR43575:SF1">
    <property type="entry name" value="PROTEIN ABCI7, CHLOROPLASTIC"/>
    <property type="match status" value="1"/>
</dbReference>
<dbReference type="GO" id="GO:0016226">
    <property type="term" value="P:iron-sulfur cluster assembly"/>
    <property type="evidence" value="ECO:0007669"/>
    <property type="project" value="InterPro"/>
</dbReference>
<feature type="domain" description="SUF system FeS cluster assembly SufBD core" evidence="2">
    <location>
        <begin position="126"/>
        <end position="358"/>
    </location>
</feature>
<dbReference type="InterPro" id="IPR000825">
    <property type="entry name" value="SUF_FeS_clus_asmbl_SufBD_core"/>
</dbReference>
<dbReference type="Pfam" id="PF01458">
    <property type="entry name" value="SUFBD_core"/>
    <property type="match status" value="1"/>
</dbReference>
<sequence length="392" mass="45041">MKLTNLEHKLQTENPNNQVVQKFLELGLPTKESEAYRYADMKKLFDQEYTTLDYNAKELAYSDKIQIVNGEVVSMPKGIRVYYANTNEQNINLEHYDPLYFLGHFLSKQSIIIEIDGDSEVDILHRITKASTLIHYRIVIKTQVNRHASIYEHFEFENAHDSLLLYGYDVEVQKDSTLTFVKNQHSDEDAPTIIASHDIKVEKQASLTLQSFDFGNAPALQLFNIMLEEHAHVDMGQLLYLWGDVKRGTISKIIHRGESSHSVQESKNILEGAARGIFDAIIKVEHSAKYTKTEQNSKTILLGDTAYMVAKPQLEIYIDELEASHGSTIGQLDIDQLFYLRSRGISEVEARKLLIIAFANRLIETIRDKRQQEHINESFEKAFYAQNEKNLV</sequence>
<proteinExistence type="inferred from homology"/>
<dbReference type="SUPFAM" id="SSF101960">
    <property type="entry name" value="Stabilizer of iron transporter SufD"/>
    <property type="match status" value="1"/>
</dbReference>
<evidence type="ECO:0000259" key="3">
    <source>
        <dbReference type="Pfam" id="PF19295"/>
    </source>
</evidence>